<keyword evidence="2" id="KW-1185">Reference proteome</keyword>
<organism evidence="1 2">
    <name type="scientific">Desulfonema magnum</name>
    <dbReference type="NCBI Taxonomy" id="45655"/>
    <lineage>
        <taxon>Bacteria</taxon>
        <taxon>Pseudomonadati</taxon>
        <taxon>Thermodesulfobacteriota</taxon>
        <taxon>Desulfobacteria</taxon>
        <taxon>Desulfobacterales</taxon>
        <taxon>Desulfococcaceae</taxon>
        <taxon>Desulfonema</taxon>
    </lineage>
</organism>
<dbReference type="Proteomes" id="UP000663722">
    <property type="component" value="Chromosome"/>
</dbReference>
<name>A0A975BVX7_9BACT</name>
<dbReference type="EMBL" id="CP061800">
    <property type="protein sequence ID" value="QTA92736.1"/>
    <property type="molecule type" value="Genomic_DNA"/>
</dbReference>
<protein>
    <submittedName>
        <fullName evidence="1">Uncharacterized protein</fullName>
    </submittedName>
</protein>
<evidence type="ECO:0000313" key="1">
    <source>
        <dbReference type="EMBL" id="QTA92736.1"/>
    </source>
</evidence>
<dbReference type="AlphaFoldDB" id="A0A975BVX7"/>
<reference evidence="1" key="1">
    <citation type="journal article" date="2021" name="Microb. Physiol.">
        <title>Proteogenomic Insights into the Physiology of Marine, Sulfate-Reducing, Filamentous Desulfonema limicola and Desulfonema magnum.</title>
        <authorList>
            <person name="Schnaars V."/>
            <person name="Wohlbrand L."/>
            <person name="Scheve S."/>
            <person name="Hinrichs C."/>
            <person name="Reinhardt R."/>
            <person name="Rabus R."/>
        </authorList>
    </citation>
    <scope>NUCLEOTIDE SEQUENCE</scope>
    <source>
        <strain evidence="1">4be13</strain>
    </source>
</reference>
<dbReference type="KEGG" id="dmm:dnm_088250"/>
<accession>A0A975BVX7</accession>
<gene>
    <name evidence="1" type="ORF">dnm_088250</name>
</gene>
<evidence type="ECO:0000313" key="2">
    <source>
        <dbReference type="Proteomes" id="UP000663722"/>
    </source>
</evidence>
<sequence>MYLQKERLQHISSVAYEDKVVVFSTDAHGKIFYTVKQDGFEKRNVSEWKEIEN</sequence>
<proteinExistence type="predicted"/>
<dbReference type="RefSeq" id="WP_207679974.1">
    <property type="nucleotide sequence ID" value="NZ_CP061800.1"/>
</dbReference>